<dbReference type="InterPro" id="IPR001845">
    <property type="entry name" value="HTH_ArsR_DNA-bd_dom"/>
</dbReference>
<feature type="domain" description="HTH arsR-type" evidence="1">
    <location>
        <begin position="1"/>
        <end position="96"/>
    </location>
</feature>
<dbReference type="InterPro" id="IPR036390">
    <property type="entry name" value="WH_DNA-bd_sf"/>
</dbReference>
<dbReference type="AlphaFoldDB" id="A0A545T013"/>
<evidence type="ECO:0000313" key="2">
    <source>
        <dbReference type="EMBL" id="TQV70564.1"/>
    </source>
</evidence>
<dbReference type="SUPFAM" id="SSF46785">
    <property type="entry name" value="Winged helix' DNA-binding domain"/>
    <property type="match status" value="1"/>
</dbReference>
<dbReference type="PRINTS" id="PR00778">
    <property type="entry name" value="HTHARSR"/>
</dbReference>
<proteinExistence type="predicted"/>
<dbReference type="Pfam" id="PF12840">
    <property type="entry name" value="HTH_20"/>
    <property type="match status" value="1"/>
</dbReference>
<dbReference type="SMART" id="SM00418">
    <property type="entry name" value="HTH_ARSR"/>
    <property type="match status" value="1"/>
</dbReference>
<dbReference type="CDD" id="cd00090">
    <property type="entry name" value="HTH_ARSR"/>
    <property type="match status" value="1"/>
</dbReference>
<evidence type="ECO:0000313" key="3">
    <source>
        <dbReference type="Proteomes" id="UP000319732"/>
    </source>
</evidence>
<keyword evidence="3" id="KW-1185">Reference proteome</keyword>
<dbReference type="OrthoDB" id="46768at2"/>
<dbReference type="InterPro" id="IPR011991">
    <property type="entry name" value="ArsR-like_HTH"/>
</dbReference>
<dbReference type="Gene3D" id="1.10.10.10">
    <property type="entry name" value="Winged helix-like DNA-binding domain superfamily/Winged helix DNA-binding domain"/>
    <property type="match status" value="1"/>
</dbReference>
<protein>
    <submittedName>
        <fullName evidence="2">Helix-turn-helix transcriptional regulator</fullName>
    </submittedName>
</protein>
<reference evidence="2 3" key="1">
    <citation type="submission" date="2019-06" db="EMBL/GenBank/DDBJ databases">
        <title>Whole genome sequence for Cellvibrionaceae sp. R142.</title>
        <authorList>
            <person name="Wang G."/>
        </authorList>
    </citation>
    <scope>NUCLEOTIDE SEQUENCE [LARGE SCALE GENOMIC DNA]</scope>
    <source>
        <strain evidence="2 3">R142</strain>
    </source>
</reference>
<sequence>MAIHYQTTLDRTFHALGDGTRREILSTLATQGACSAGELCAPFAAAQPTISKHLKVLELAGLVRREVKGRTHRFELVTTPMDEAGDWISRHQQFWEGTLERLEAFLGHNDSSRADTEDGK</sequence>
<dbReference type="InterPro" id="IPR036388">
    <property type="entry name" value="WH-like_DNA-bd_sf"/>
</dbReference>
<dbReference type="PROSITE" id="PS50987">
    <property type="entry name" value="HTH_ARSR_2"/>
    <property type="match status" value="1"/>
</dbReference>
<accession>A0A545T013</accession>
<dbReference type="PANTHER" id="PTHR38600:SF2">
    <property type="entry name" value="SLL0088 PROTEIN"/>
    <property type="match status" value="1"/>
</dbReference>
<dbReference type="EMBL" id="VHSG01000024">
    <property type="protein sequence ID" value="TQV70564.1"/>
    <property type="molecule type" value="Genomic_DNA"/>
</dbReference>
<name>A0A545T013_9GAMM</name>
<dbReference type="Proteomes" id="UP000319732">
    <property type="component" value="Unassembled WGS sequence"/>
</dbReference>
<dbReference type="RefSeq" id="WP_142928974.1">
    <property type="nucleotide sequence ID" value="NZ_ML660102.1"/>
</dbReference>
<gene>
    <name evidence="2" type="ORF">FKG94_21315</name>
</gene>
<dbReference type="NCBIfam" id="NF033788">
    <property type="entry name" value="HTH_metalloreg"/>
    <property type="match status" value="1"/>
</dbReference>
<dbReference type="PANTHER" id="PTHR38600">
    <property type="entry name" value="TRANSCRIPTIONAL REGULATORY PROTEIN"/>
    <property type="match status" value="1"/>
</dbReference>
<dbReference type="GO" id="GO:0003700">
    <property type="term" value="F:DNA-binding transcription factor activity"/>
    <property type="evidence" value="ECO:0007669"/>
    <property type="project" value="InterPro"/>
</dbReference>
<evidence type="ECO:0000259" key="1">
    <source>
        <dbReference type="PROSITE" id="PS50987"/>
    </source>
</evidence>
<organism evidence="2 3">
    <name type="scientific">Exilibacterium tricleocarpae</name>
    <dbReference type="NCBI Taxonomy" id="2591008"/>
    <lineage>
        <taxon>Bacteria</taxon>
        <taxon>Pseudomonadati</taxon>
        <taxon>Pseudomonadota</taxon>
        <taxon>Gammaproteobacteria</taxon>
        <taxon>Cellvibrionales</taxon>
        <taxon>Cellvibrionaceae</taxon>
        <taxon>Exilibacterium</taxon>
    </lineage>
</organism>
<comment type="caution">
    <text evidence="2">The sequence shown here is derived from an EMBL/GenBank/DDBJ whole genome shotgun (WGS) entry which is preliminary data.</text>
</comment>